<feature type="compositionally biased region" description="Basic and acidic residues" evidence="9">
    <location>
        <begin position="423"/>
        <end position="432"/>
    </location>
</feature>
<dbReference type="Pfam" id="PF00069">
    <property type="entry name" value="Pkinase"/>
    <property type="match status" value="1"/>
</dbReference>
<dbReference type="InterPro" id="IPR011009">
    <property type="entry name" value="Kinase-like_dom_sf"/>
</dbReference>
<sequence>MFDHIHNDQPRQREVEEGMSSSSEQGYVEIDPSGRYGRFNEVLGRGAVKTVYKAFDRENGMEVAWNQTKLNHVFESFEAIQRLYSEVHLLGSLNHDSIIGFQKFWVDAERQTFNFITEMLTSGNLRQYIKKYKNVDIKAVKKWARQILNGLVYLHQHDPPIIHRDLKCDNIFVNGHVGQVKIGDFGFAAILRDNSHAHSVIGTPEFMAPEMFKEDYDELVDIYSFGMCVLEMLTFEFPYGECNNFSEIYNKVSSGKLPSAFYRITDVEARSFVRKCLETASKRLSAKQLLLDPFLASEEVDQLPRTPRQNLTPAGNDIIRLNPIFSNVQPLIKPTWSSNVTITGEMDPDDEDITNLKVKMTNKYGLTKTVEFPFNIQSDTPIDVATEMVRELKILDQEPFEIAELITPWVSEWKDWDIQDQNHPSDVDDHHSFSYLDDDDENNGSNPHPHPFYSFSSCSSSEASLSGLLPPSATHIPYREYTHDAGYGSNCHQ</sequence>
<evidence type="ECO:0000256" key="4">
    <source>
        <dbReference type="ARBA" id="ARBA00022741"/>
    </source>
</evidence>
<dbReference type="PROSITE" id="PS50011">
    <property type="entry name" value="PROTEIN_KINASE_DOM"/>
    <property type="match status" value="1"/>
</dbReference>
<feature type="domain" description="Protein kinase" evidence="10">
    <location>
        <begin position="37"/>
        <end position="295"/>
    </location>
</feature>
<dbReference type="CDD" id="cd13983">
    <property type="entry name" value="STKc_WNK"/>
    <property type="match status" value="1"/>
</dbReference>
<keyword evidence="12" id="KW-1185">Reference proteome</keyword>
<evidence type="ECO:0000256" key="5">
    <source>
        <dbReference type="ARBA" id="ARBA00022777"/>
    </source>
</evidence>
<dbReference type="Proteomes" id="UP001177140">
    <property type="component" value="Unassembled WGS sequence"/>
</dbReference>
<dbReference type="InterPro" id="IPR050588">
    <property type="entry name" value="WNK_Ser-Thr_kinase"/>
</dbReference>
<feature type="compositionally biased region" description="Basic and acidic residues" evidence="9">
    <location>
        <begin position="1"/>
        <end position="16"/>
    </location>
</feature>
<keyword evidence="2" id="KW-0723">Serine/threonine-protein kinase</keyword>
<comment type="caution">
    <text evidence="11">The sequence shown here is derived from an EMBL/GenBank/DDBJ whole genome shotgun (WGS) entry which is preliminary data.</text>
</comment>
<evidence type="ECO:0000256" key="9">
    <source>
        <dbReference type="SAM" id="MobiDB-lite"/>
    </source>
</evidence>
<dbReference type="FunFam" id="3.30.200.20:FF:000075">
    <property type="entry name" value="Probable serine/threonine-protein kinase WNK1"/>
    <property type="match status" value="1"/>
</dbReference>
<evidence type="ECO:0000313" key="12">
    <source>
        <dbReference type="Proteomes" id="UP001177140"/>
    </source>
</evidence>
<keyword evidence="5" id="KW-0418">Kinase</keyword>
<dbReference type="PROSITE" id="PS00108">
    <property type="entry name" value="PROTEIN_KINASE_ST"/>
    <property type="match status" value="1"/>
</dbReference>
<feature type="region of interest" description="Disordered" evidence="9">
    <location>
        <begin position="1"/>
        <end position="32"/>
    </location>
</feature>
<evidence type="ECO:0000256" key="2">
    <source>
        <dbReference type="ARBA" id="ARBA00022527"/>
    </source>
</evidence>
<evidence type="ECO:0000256" key="6">
    <source>
        <dbReference type="ARBA" id="ARBA00022840"/>
    </source>
</evidence>
<dbReference type="InterPro" id="IPR000719">
    <property type="entry name" value="Prot_kinase_dom"/>
</dbReference>
<keyword evidence="3" id="KW-0808">Transferase</keyword>
<dbReference type="PANTHER" id="PTHR13902">
    <property type="entry name" value="SERINE/THREONINE-PROTEIN KINASE WNK WITH NO LYSINE -RELATED"/>
    <property type="match status" value="1"/>
</dbReference>
<dbReference type="FunFam" id="1.10.510.10:FF:000046">
    <property type="entry name" value="probable serine/threonine-protein kinase WNK9"/>
    <property type="match status" value="1"/>
</dbReference>
<feature type="non-terminal residue" evidence="11">
    <location>
        <position position="493"/>
    </location>
</feature>
<dbReference type="SMART" id="SM00220">
    <property type="entry name" value="S_TKc"/>
    <property type="match status" value="1"/>
</dbReference>
<dbReference type="GO" id="GO:0005524">
    <property type="term" value="F:ATP binding"/>
    <property type="evidence" value="ECO:0007669"/>
    <property type="project" value="UniProtKB-KW"/>
</dbReference>
<dbReference type="EMBL" id="JAJJMA010058680">
    <property type="protein sequence ID" value="MCL7026577.1"/>
    <property type="molecule type" value="Genomic_DNA"/>
</dbReference>
<keyword evidence="6" id="KW-0067">ATP-binding</keyword>
<gene>
    <name evidence="11" type="ORF">MKW94_029139</name>
</gene>
<evidence type="ECO:0000313" key="11">
    <source>
        <dbReference type="EMBL" id="MCL7026577.1"/>
    </source>
</evidence>
<feature type="region of interest" description="Disordered" evidence="9">
    <location>
        <begin position="420"/>
        <end position="451"/>
    </location>
</feature>
<organism evidence="11 12">
    <name type="scientific">Papaver nudicaule</name>
    <name type="common">Iceland poppy</name>
    <dbReference type="NCBI Taxonomy" id="74823"/>
    <lineage>
        <taxon>Eukaryota</taxon>
        <taxon>Viridiplantae</taxon>
        <taxon>Streptophyta</taxon>
        <taxon>Embryophyta</taxon>
        <taxon>Tracheophyta</taxon>
        <taxon>Spermatophyta</taxon>
        <taxon>Magnoliopsida</taxon>
        <taxon>Ranunculales</taxon>
        <taxon>Papaveraceae</taxon>
        <taxon>Papaveroideae</taxon>
        <taxon>Papaver</taxon>
    </lineage>
</organism>
<dbReference type="SUPFAM" id="SSF56112">
    <property type="entry name" value="Protein kinase-like (PK-like)"/>
    <property type="match status" value="1"/>
</dbReference>
<protein>
    <recommendedName>
        <fullName evidence="1">non-specific serine/threonine protein kinase</fullName>
        <ecNumber evidence="1">2.7.11.1</ecNumber>
    </recommendedName>
</protein>
<reference evidence="11" key="1">
    <citation type="submission" date="2022-03" db="EMBL/GenBank/DDBJ databases">
        <title>A functionally conserved STORR gene fusion in Papaver species that diverged 16.8 million years ago.</title>
        <authorList>
            <person name="Catania T."/>
        </authorList>
    </citation>
    <scope>NUCLEOTIDE SEQUENCE</scope>
    <source>
        <strain evidence="11">S-191538</strain>
    </source>
</reference>
<evidence type="ECO:0000256" key="7">
    <source>
        <dbReference type="ARBA" id="ARBA00047899"/>
    </source>
</evidence>
<dbReference type="EC" id="2.7.11.1" evidence="1"/>
<dbReference type="GO" id="GO:0004674">
    <property type="term" value="F:protein serine/threonine kinase activity"/>
    <property type="evidence" value="ECO:0007669"/>
    <property type="project" value="UniProtKB-KW"/>
</dbReference>
<evidence type="ECO:0000259" key="10">
    <source>
        <dbReference type="PROSITE" id="PS50011"/>
    </source>
</evidence>
<evidence type="ECO:0000256" key="3">
    <source>
        <dbReference type="ARBA" id="ARBA00022679"/>
    </source>
</evidence>
<name>A0AA41RY45_PAPNU</name>
<proteinExistence type="predicted"/>
<evidence type="ECO:0000256" key="1">
    <source>
        <dbReference type="ARBA" id="ARBA00012513"/>
    </source>
</evidence>
<keyword evidence="4" id="KW-0547">Nucleotide-binding</keyword>
<comment type="catalytic activity">
    <reaction evidence="7">
        <text>L-threonyl-[protein] + ATP = O-phospho-L-threonyl-[protein] + ADP + H(+)</text>
        <dbReference type="Rhea" id="RHEA:46608"/>
        <dbReference type="Rhea" id="RHEA-COMP:11060"/>
        <dbReference type="Rhea" id="RHEA-COMP:11605"/>
        <dbReference type="ChEBI" id="CHEBI:15378"/>
        <dbReference type="ChEBI" id="CHEBI:30013"/>
        <dbReference type="ChEBI" id="CHEBI:30616"/>
        <dbReference type="ChEBI" id="CHEBI:61977"/>
        <dbReference type="ChEBI" id="CHEBI:456216"/>
        <dbReference type="EC" id="2.7.11.1"/>
    </reaction>
</comment>
<comment type="catalytic activity">
    <reaction evidence="8">
        <text>L-seryl-[protein] + ATP = O-phospho-L-seryl-[protein] + ADP + H(+)</text>
        <dbReference type="Rhea" id="RHEA:17989"/>
        <dbReference type="Rhea" id="RHEA-COMP:9863"/>
        <dbReference type="Rhea" id="RHEA-COMP:11604"/>
        <dbReference type="ChEBI" id="CHEBI:15378"/>
        <dbReference type="ChEBI" id="CHEBI:29999"/>
        <dbReference type="ChEBI" id="CHEBI:30616"/>
        <dbReference type="ChEBI" id="CHEBI:83421"/>
        <dbReference type="ChEBI" id="CHEBI:456216"/>
        <dbReference type="EC" id="2.7.11.1"/>
    </reaction>
</comment>
<dbReference type="Gene3D" id="3.30.200.20">
    <property type="entry name" value="Phosphorylase Kinase, domain 1"/>
    <property type="match status" value="1"/>
</dbReference>
<dbReference type="InterPro" id="IPR008271">
    <property type="entry name" value="Ser/Thr_kinase_AS"/>
</dbReference>
<dbReference type="Gene3D" id="1.10.510.10">
    <property type="entry name" value="Transferase(Phosphotransferase) domain 1"/>
    <property type="match status" value="1"/>
</dbReference>
<dbReference type="Gene3D" id="3.10.20.90">
    <property type="entry name" value="Phosphatidylinositol 3-kinase Catalytic Subunit, Chain A, domain 1"/>
    <property type="match status" value="1"/>
</dbReference>
<evidence type="ECO:0000256" key="8">
    <source>
        <dbReference type="ARBA" id="ARBA00048679"/>
    </source>
</evidence>
<dbReference type="AlphaFoldDB" id="A0AA41RY45"/>
<accession>A0AA41RY45</accession>